<dbReference type="Proteomes" id="UP000230233">
    <property type="component" value="Chromosome X"/>
</dbReference>
<feature type="compositionally biased region" description="Polar residues" evidence="1">
    <location>
        <begin position="252"/>
        <end position="263"/>
    </location>
</feature>
<proteinExistence type="predicted"/>
<accession>A0A2G5SYI6</accession>
<evidence type="ECO:0000313" key="3">
    <source>
        <dbReference type="Proteomes" id="UP000230233"/>
    </source>
</evidence>
<feature type="region of interest" description="Disordered" evidence="1">
    <location>
        <begin position="116"/>
        <end position="163"/>
    </location>
</feature>
<feature type="compositionally biased region" description="Acidic residues" evidence="1">
    <location>
        <begin position="137"/>
        <end position="146"/>
    </location>
</feature>
<keyword evidence="3" id="KW-1185">Reference proteome</keyword>
<feature type="region of interest" description="Disordered" evidence="1">
    <location>
        <begin position="250"/>
        <end position="269"/>
    </location>
</feature>
<comment type="caution">
    <text evidence="2">The sequence shown here is derived from an EMBL/GenBank/DDBJ whole genome shotgun (WGS) entry which is preliminary data.</text>
</comment>
<evidence type="ECO:0000313" key="2">
    <source>
        <dbReference type="EMBL" id="PIC19993.1"/>
    </source>
</evidence>
<name>A0A2G5SYI6_9PELO</name>
<gene>
    <name evidence="2" type="primary">Cnig_chr_X.g25337</name>
    <name evidence="2" type="ORF">B9Z55_025337</name>
</gene>
<sequence>MPKITERKLPTSGGYKVLLEMKDDESFPFNSVGPGKIAYKHTIIEGTAEKKAIWQKDPQLKEAFERLENAEEGVTVFVLNPQNFAVRLSPNLGLFSFAALQVMEDGLVIHWPVTNKDDNMEVDEEGTERDQSQEAEPMQEEEEEGGDNSVASSSATGVADGGSELENLKRELLAAKEELARTTKLHQSLIAEKKELDLNNLKNQAKIRELEDQHRLDRKEVEDLKKMIAEKTKENDALRAANVEAQKYMEMAQNSLKQSPSLKQEPRQQ</sequence>
<dbReference type="AlphaFoldDB" id="A0A2G5SYI6"/>
<organism evidence="2 3">
    <name type="scientific">Caenorhabditis nigoni</name>
    <dbReference type="NCBI Taxonomy" id="1611254"/>
    <lineage>
        <taxon>Eukaryota</taxon>
        <taxon>Metazoa</taxon>
        <taxon>Ecdysozoa</taxon>
        <taxon>Nematoda</taxon>
        <taxon>Chromadorea</taxon>
        <taxon>Rhabditida</taxon>
        <taxon>Rhabditina</taxon>
        <taxon>Rhabditomorpha</taxon>
        <taxon>Rhabditoidea</taxon>
        <taxon>Rhabditidae</taxon>
        <taxon>Peloderinae</taxon>
        <taxon>Caenorhabditis</taxon>
    </lineage>
</organism>
<evidence type="ECO:0000256" key="1">
    <source>
        <dbReference type="SAM" id="MobiDB-lite"/>
    </source>
</evidence>
<protein>
    <submittedName>
        <fullName evidence="2">Uncharacterized protein</fullName>
    </submittedName>
</protein>
<dbReference type="EMBL" id="PDUG01000006">
    <property type="protein sequence ID" value="PIC19993.1"/>
    <property type="molecule type" value="Genomic_DNA"/>
</dbReference>
<reference evidence="3" key="1">
    <citation type="submission" date="2017-10" db="EMBL/GenBank/DDBJ databases">
        <title>Rapid genome shrinkage in a self-fertile nematode reveals novel sperm competition proteins.</title>
        <authorList>
            <person name="Yin D."/>
            <person name="Schwarz E.M."/>
            <person name="Thomas C.G."/>
            <person name="Felde R.L."/>
            <person name="Korf I.F."/>
            <person name="Cutter A.D."/>
            <person name="Schartner C.M."/>
            <person name="Ralston E.J."/>
            <person name="Meyer B.J."/>
            <person name="Haag E.S."/>
        </authorList>
    </citation>
    <scope>NUCLEOTIDE SEQUENCE [LARGE SCALE GENOMIC DNA]</scope>
    <source>
        <strain evidence="3">JU1422</strain>
    </source>
</reference>